<dbReference type="Pfam" id="PF09876">
    <property type="entry name" value="DUF2103"/>
    <property type="match status" value="1"/>
</dbReference>
<organism evidence="1 2">
    <name type="scientific">Phormidesmis priestleyi Ana</name>
    <dbReference type="NCBI Taxonomy" id="1666911"/>
    <lineage>
        <taxon>Bacteria</taxon>
        <taxon>Bacillati</taxon>
        <taxon>Cyanobacteriota</taxon>
        <taxon>Cyanophyceae</taxon>
        <taxon>Leptolyngbyales</taxon>
        <taxon>Leptolyngbyaceae</taxon>
        <taxon>Phormidesmis</taxon>
    </lineage>
</organism>
<evidence type="ECO:0000313" key="1">
    <source>
        <dbReference type="EMBL" id="KPQ37351.1"/>
    </source>
</evidence>
<protein>
    <submittedName>
        <fullName evidence="1">Putative metal-binding protein (DUF2103)</fullName>
    </submittedName>
</protein>
<sequence>MGKRKSKGKKGPATGRVVITHSTYVPGLIELLEKLVAYPEIQTITPAVISRAKSNSPQMRLKVSVPITGGHKLIARKGKSAQEVFVITQWTKEELESAIAHILS</sequence>
<evidence type="ECO:0000313" key="2">
    <source>
        <dbReference type="Proteomes" id="UP000050465"/>
    </source>
</evidence>
<gene>
    <name evidence="1" type="ORF">HLUCCA11_02625</name>
</gene>
<proteinExistence type="predicted"/>
<dbReference type="STRING" id="1666911.HLUCCA11_02625"/>
<comment type="caution">
    <text evidence="1">The sequence shown here is derived from an EMBL/GenBank/DDBJ whole genome shotgun (WGS) entry which is preliminary data.</text>
</comment>
<dbReference type="EMBL" id="LJZR01000002">
    <property type="protein sequence ID" value="KPQ37351.1"/>
    <property type="molecule type" value="Genomic_DNA"/>
</dbReference>
<reference evidence="1 2" key="1">
    <citation type="submission" date="2015-09" db="EMBL/GenBank/DDBJ databases">
        <title>Identification and resolution of microdiversity through metagenomic sequencing of parallel consortia.</title>
        <authorList>
            <person name="Nelson W.C."/>
            <person name="Romine M.F."/>
            <person name="Lindemann S.R."/>
        </authorList>
    </citation>
    <scope>NUCLEOTIDE SEQUENCE [LARGE SCALE GENOMIC DNA]</scope>
    <source>
        <strain evidence="1">Ana</strain>
    </source>
</reference>
<dbReference type="Proteomes" id="UP000050465">
    <property type="component" value="Unassembled WGS sequence"/>
</dbReference>
<dbReference type="AlphaFoldDB" id="A0A0P7Z0R6"/>
<accession>A0A0P7Z0R6</accession>
<name>A0A0P7Z0R6_9CYAN</name>
<dbReference type="InterPro" id="IPR018664">
    <property type="entry name" value="DUF2103_metal-binding"/>
</dbReference>